<keyword evidence="4 6" id="KW-0694">RNA-binding</keyword>
<evidence type="ECO:0000259" key="9">
    <source>
        <dbReference type="PROSITE" id="PS50103"/>
    </source>
</evidence>
<dbReference type="InterPro" id="IPR035979">
    <property type="entry name" value="RBD_domain_sf"/>
</dbReference>
<evidence type="ECO:0000256" key="3">
    <source>
        <dbReference type="ARBA" id="ARBA00022833"/>
    </source>
</evidence>
<dbReference type="InterPro" id="IPR036855">
    <property type="entry name" value="Znf_CCCH_sf"/>
</dbReference>
<evidence type="ECO:0000313" key="11">
    <source>
        <dbReference type="EMBL" id="KAF3550778.1"/>
    </source>
</evidence>
<dbReference type="InterPro" id="IPR034365">
    <property type="entry name" value="AtC3H46-like_RRM"/>
</dbReference>
<evidence type="ECO:0000256" key="7">
    <source>
        <dbReference type="PROSITE-ProRule" id="PRU00723"/>
    </source>
</evidence>
<accession>A0ABQ7CG45</accession>
<evidence type="ECO:0000256" key="4">
    <source>
        <dbReference type="ARBA" id="ARBA00022884"/>
    </source>
</evidence>
<keyword evidence="1 7" id="KW-0479">Metal-binding</keyword>
<reference evidence="11 12" key="1">
    <citation type="journal article" date="2020" name="BMC Genomics">
        <title>Intraspecific diversification of the crop wild relative Brassica cretica Lam. using demographic model selection.</title>
        <authorList>
            <person name="Kioukis A."/>
            <person name="Michalopoulou V.A."/>
            <person name="Briers L."/>
            <person name="Pirintsos S."/>
            <person name="Studholme D.J."/>
            <person name="Pavlidis P."/>
            <person name="Sarris P.F."/>
        </authorList>
    </citation>
    <scope>NUCLEOTIDE SEQUENCE [LARGE SCALE GENOMIC DNA]</scope>
    <source>
        <strain evidence="12">cv. PFS-1207/04</strain>
    </source>
</reference>
<dbReference type="Pfam" id="PF23182">
    <property type="entry name" value="PABC_AtC3H46"/>
    <property type="match status" value="2"/>
</dbReference>
<feature type="domain" description="C3H1-type" evidence="9">
    <location>
        <begin position="148"/>
        <end position="175"/>
    </location>
</feature>
<dbReference type="SMART" id="SM00356">
    <property type="entry name" value="ZnF_C3H1"/>
    <property type="match status" value="2"/>
</dbReference>
<evidence type="ECO:0000259" key="8">
    <source>
        <dbReference type="PROSITE" id="PS50102"/>
    </source>
</evidence>
<dbReference type="SUPFAM" id="SSF90229">
    <property type="entry name" value="CCCH zinc finger"/>
    <property type="match status" value="2"/>
</dbReference>
<evidence type="ECO:0000259" key="10">
    <source>
        <dbReference type="PROSITE" id="PS51644"/>
    </source>
</evidence>
<evidence type="ECO:0000256" key="2">
    <source>
        <dbReference type="ARBA" id="ARBA00022771"/>
    </source>
</evidence>
<dbReference type="Proteomes" id="UP000266723">
    <property type="component" value="Unassembled WGS sequence"/>
</dbReference>
<dbReference type="PANTHER" id="PTHR24009:SF43">
    <property type="entry name" value="GENOME ASSEMBLY, CHROMOSOME: A03"/>
    <property type="match status" value="1"/>
</dbReference>
<dbReference type="PROSITE" id="PS50103">
    <property type="entry name" value="ZF_C3H1"/>
    <property type="match status" value="2"/>
</dbReference>
<protein>
    <recommendedName>
        <fullName evidence="13">Zinc finger CCCH domain-containing protein 18-like</fullName>
    </recommendedName>
</protein>
<feature type="domain" description="HTH OST-type" evidence="10">
    <location>
        <begin position="398"/>
        <end position="481"/>
    </location>
</feature>
<keyword evidence="3 7" id="KW-0862">Zinc</keyword>
<feature type="zinc finger region" description="C3H1-type" evidence="7">
    <location>
        <begin position="148"/>
        <end position="175"/>
    </location>
</feature>
<dbReference type="InterPro" id="IPR025605">
    <property type="entry name" value="OST-HTH/LOTUS_dom"/>
</dbReference>
<feature type="domain" description="RRM" evidence="8">
    <location>
        <begin position="504"/>
        <end position="579"/>
    </location>
</feature>
<evidence type="ECO:0000256" key="6">
    <source>
        <dbReference type="PROSITE-ProRule" id="PRU00176"/>
    </source>
</evidence>
<dbReference type="CDD" id="cd12458">
    <property type="entry name" value="RRM_AtC3H46_like"/>
    <property type="match status" value="1"/>
</dbReference>
<name>A0ABQ7CG45_BRACR</name>
<dbReference type="InterPro" id="IPR012677">
    <property type="entry name" value="Nucleotide-bd_a/b_plait_sf"/>
</dbReference>
<organism evidence="11 12">
    <name type="scientific">Brassica cretica</name>
    <name type="common">Mustard</name>
    <dbReference type="NCBI Taxonomy" id="69181"/>
    <lineage>
        <taxon>Eukaryota</taxon>
        <taxon>Viridiplantae</taxon>
        <taxon>Streptophyta</taxon>
        <taxon>Embryophyta</taxon>
        <taxon>Tracheophyta</taxon>
        <taxon>Spermatophyta</taxon>
        <taxon>Magnoliopsida</taxon>
        <taxon>eudicotyledons</taxon>
        <taxon>Gunneridae</taxon>
        <taxon>Pentapetalae</taxon>
        <taxon>rosids</taxon>
        <taxon>malvids</taxon>
        <taxon>Brassicales</taxon>
        <taxon>Brassicaceae</taxon>
        <taxon>Brassiceae</taxon>
        <taxon>Brassica</taxon>
    </lineage>
</organism>
<dbReference type="PROSITE" id="PS51644">
    <property type="entry name" value="HTH_OST"/>
    <property type="match status" value="1"/>
</dbReference>
<dbReference type="InterPro" id="IPR000571">
    <property type="entry name" value="Znf_CCCH"/>
</dbReference>
<proteinExistence type="predicted"/>
<dbReference type="SUPFAM" id="SSF54928">
    <property type="entry name" value="RNA-binding domain, RBD"/>
    <property type="match status" value="1"/>
</dbReference>
<dbReference type="EMBL" id="QGKV02000832">
    <property type="protein sequence ID" value="KAF3550778.1"/>
    <property type="molecule type" value="Genomic_DNA"/>
</dbReference>
<dbReference type="Pfam" id="PF12872">
    <property type="entry name" value="OST-HTH"/>
    <property type="match status" value="1"/>
</dbReference>
<keyword evidence="5" id="KW-0238">DNA-binding</keyword>
<gene>
    <name evidence="11" type="ORF">DY000_02005115</name>
</gene>
<keyword evidence="2 7" id="KW-0863">Zinc-finger</keyword>
<dbReference type="PROSITE" id="PS50102">
    <property type="entry name" value="RRM"/>
    <property type="match status" value="1"/>
</dbReference>
<evidence type="ECO:0008006" key="13">
    <source>
        <dbReference type="Google" id="ProtNLM"/>
    </source>
</evidence>
<evidence type="ECO:0000256" key="1">
    <source>
        <dbReference type="ARBA" id="ARBA00022723"/>
    </source>
</evidence>
<dbReference type="InterPro" id="IPR000504">
    <property type="entry name" value="RRM_dom"/>
</dbReference>
<feature type="zinc finger region" description="C3H1-type" evidence="7">
    <location>
        <begin position="344"/>
        <end position="371"/>
    </location>
</feature>
<dbReference type="SMART" id="SM00360">
    <property type="entry name" value="RRM"/>
    <property type="match status" value="1"/>
</dbReference>
<evidence type="ECO:0000313" key="12">
    <source>
        <dbReference type="Proteomes" id="UP000266723"/>
    </source>
</evidence>
<dbReference type="Pfam" id="PF00076">
    <property type="entry name" value="RRM_1"/>
    <property type="match status" value="1"/>
</dbReference>
<feature type="domain" description="C3H1-type" evidence="9">
    <location>
        <begin position="344"/>
        <end position="371"/>
    </location>
</feature>
<comment type="caution">
    <text evidence="11">The sequence shown here is derived from an EMBL/GenBank/DDBJ whole genome shotgun (WGS) entry which is preliminary data.</text>
</comment>
<evidence type="ECO:0000256" key="5">
    <source>
        <dbReference type="ARBA" id="ARBA00023125"/>
    </source>
</evidence>
<dbReference type="Gene3D" id="3.30.70.330">
    <property type="match status" value="1"/>
</dbReference>
<dbReference type="PANTHER" id="PTHR24009">
    <property type="entry name" value="RNA-BINDING (RRM/RBD/RNP MOTIFS)"/>
    <property type="match status" value="1"/>
</dbReference>
<dbReference type="Gene3D" id="4.10.1000.10">
    <property type="entry name" value="Zinc finger, CCCH-type"/>
    <property type="match status" value="2"/>
</dbReference>
<keyword evidence="12" id="KW-1185">Reference proteome</keyword>
<sequence>MNVVHNRIQQLEPENASKIIGYLLLMQEHGDRDMIRLAFCPDSVMRSMINFVKCELAKDPRYHSPPSDHLPIRNSFGTFTGSSIQPPSASVSPPLRTGVWENSTEVDSLQFLNFDDSMTSPEFSSGFFSRDHQCLPLRTSRRSPSLPEFPVKICHYFSKGHCKHGNNCRYFHGQIIPERESFSQMFNPNNMNFTESMNVVHNRIQQLEPENASKIIGYLLLMQEHGDRDMIRLAFCPDSVMRSMINFVKCELAKDPRYHSPPSDHLPIRNSFGTFTGSSIQPPSASVSPPLRTGVWENSTEVDSLQFLNFDDSMTSPEFSSGFFSRDHQCLPLRTSRRSPSLPEFPVKICHYFSKGHCKHGNNCRYFHGQIIPERESFSQMFNPNNVSDEEHVVSPGSLEKLEGEIIELLKSRRGAPISIASLPMMYFEKYGRTLQAEGYLTESQRHGKAGYSLTKLLARLKNTIRLIDRPHGQHSVILAEDVPKFVEYMEERNEHGAILAGSKQIYLTFPAESTFTEHDVSNYFSKFGLVEDVRIPCQQKRMFGFVTFVYTETVKHILAKGNPHFICGARVLVKPYREKSRSSRYLDNNKPLHGMRYGSHYIDRDMEMNTLPARVSESSRLMRKQFLEEHEQSVSKSLPTNYSYLGFSDDFKLTADAELEEQAGRLSYLLEYLNTEDNVLNISTNYKDTDRRIHCEPMDNQVLNLPESPFSSLSGKEISTVT</sequence>
<dbReference type="InterPro" id="IPR056276">
    <property type="entry name" value="AtC3H46-like_PABC-like"/>
</dbReference>